<comment type="similarity">
    <text evidence="1 7 8">Belongs to the ferrochelatase family.</text>
</comment>
<keyword evidence="3 7" id="KW-0350">Heme biosynthesis</keyword>
<sequence length="373" mass="42293">MQKVSKNRLLLLNLGGPRAASEIPKFLMDLFEDPLVFDLPIPEALRLYLARKIAESRSKKVQEVYASMGFGGGSPLVSETERQAKELQKLLEKSGEKWEIKIAMACGYPHIREIDPEWLDPRNGVIILPLFPHFSRSTVLSTAMILKSKLGFCPISYEGWIQPFFDKSEYLESVRDLILDFFNGHLENSKFLHLHNKKVKDWQNIDIVFSAHGIPMRLVHKGDDYVREIERNTNELVSLLREAGYRGNTHLAFQSRVGPSKWTTPNTLNLLEELSKAKVSRVAIYPISFVSDHLETLEEIGVQMRDKAKSLGFQDYYRIPTPGTYPPFIRALATIIERAKAASNKGTNVRTVCTCKSLGGFDPSKEKVLCSSH</sequence>
<evidence type="ECO:0000256" key="4">
    <source>
        <dbReference type="ARBA" id="ARBA00023239"/>
    </source>
</evidence>
<accession>A0A2M9ZPS5</accession>
<protein>
    <recommendedName>
        <fullName evidence="7 8">Ferrochelatase</fullName>
        <ecNumber evidence="7 8">4.98.1.1</ecNumber>
    </recommendedName>
    <alternativeName>
        <fullName evidence="7">Heme synthase</fullName>
    </alternativeName>
    <alternativeName>
        <fullName evidence="7">Protoheme ferro-lyase</fullName>
    </alternativeName>
</protein>
<dbReference type="PROSITE" id="PS00534">
    <property type="entry name" value="FERROCHELATASE"/>
    <property type="match status" value="1"/>
</dbReference>
<feature type="binding site" evidence="7">
    <location>
        <position position="212"/>
    </location>
    <ligand>
        <name>Fe(2+)</name>
        <dbReference type="ChEBI" id="CHEBI:29033"/>
    </ligand>
</feature>
<dbReference type="NCBIfam" id="TIGR00109">
    <property type="entry name" value="hemH"/>
    <property type="match status" value="1"/>
</dbReference>
<dbReference type="CDD" id="cd03411">
    <property type="entry name" value="Ferrochelatase_N"/>
    <property type="match status" value="1"/>
</dbReference>
<comment type="catalytic activity">
    <reaction evidence="6">
        <text>Fe-coproporphyrin III + 2 H(+) = coproporphyrin III + Fe(2+)</text>
        <dbReference type="Rhea" id="RHEA:49572"/>
        <dbReference type="ChEBI" id="CHEBI:15378"/>
        <dbReference type="ChEBI" id="CHEBI:29033"/>
        <dbReference type="ChEBI" id="CHEBI:68438"/>
        <dbReference type="ChEBI" id="CHEBI:131725"/>
        <dbReference type="EC" id="4.99.1.9"/>
    </reaction>
    <physiologicalReaction direction="right-to-left" evidence="6">
        <dbReference type="Rhea" id="RHEA:49574"/>
    </physiologicalReaction>
</comment>
<dbReference type="EMBL" id="NPDZ01000003">
    <property type="protein sequence ID" value="PJZ74066.1"/>
    <property type="molecule type" value="Genomic_DNA"/>
</dbReference>
<dbReference type="EMBL" id="NPDY01000002">
    <property type="protein sequence ID" value="PJZ70940.1"/>
    <property type="molecule type" value="Genomic_DNA"/>
</dbReference>
<comment type="subcellular location">
    <subcellularLocation>
        <location evidence="7 8">Cytoplasm</location>
    </subcellularLocation>
</comment>
<dbReference type="InterPro" id="IPR033659">
    <property type="entry name" value="Ferrochelatase_N"/>
</dbReference>
<evidence type="ECO:0000313" key="9">
    <source>
        <dbReference type="EMBL" id="PJZ70940.1"/>
    </source>
</evidence>
<keyword evidence="4 7" id="KW-0456">Lyase</keyword>
<evidence type="ECO:0000313" key="11">
    <source>
        <dbReference type="Proteomes" id="UP000231962"/>
    </source>
</evidence>
<comment type="caution">
    <text evidence="10">The sequence shown here is derived from an EMBL/GenBank/DDBJ whole genome shotgun (WGS) entry which is preliminary data.</text>
</comment>
<dbReference type="Proteomes" id="UP000231990">
    <property type="component" value="Unassembled WGS sequence"/>
</dbReference>
<keyword evidence="2 7" id="KW-0408">Iron</keyword>
<evidence type="ECO:0000256" key="1">
    <source>
        <dbReference type="ARBA" id="ARBA00007718"/>
    </source>
</evidence>
<dbReference type="InterPro" id="IPR001015">
    <property type="entry name" value="Ferrochelatase"/>
</dbReference>
<dbReference type="EC" id="4.98.1.1" evidence="7 8"/>
<dbReference type="GO" id="GO:0006783">
    <property type="term" value="P:heme biosynthetic process"/>
    <property type="evidence" value="ECO:0007669"/>
    <property type="project" value="UniProtKB-UniRule"/>
</dbReference>
<dbReference type="Proteomes" id="UP000231962">
    <property type="component" value="Unassembled WGS sequence"/>
</dbReference>
<feature type="binding site" evidence="7">
    <location>
        <position position="295"/>
    </location>
    <ligand>
        <name>Fe(2+)</name>
        <dbReference type="ChEBI" id="CHEBI:29033"/>
    </ligand>
</feature>
<dbReference type="PANTHER" id="PTHR11108:SF1">
    <property type="entry name" value="FERROCHELATASE, MITOCHONDRIAL"/>
    <property type="match status" value="1"/>
</dbReference>
<name>A0A2M9ZPS5_9LEPT</name>
<dbReference type="InterPro" id="IPR033644">
    <property type="entry name" value="Ferrochelatase_C"/>
</dbReference>
<keyword evidence="7" id="KW-0479">Metal-binding</keyword>
<dbReference type="AlphaFoldDB" id="A0A2M9ZPS5"/>
<evidence type="ECO:0000313" key="10">
    <source>
        <dbReference type="EMBL" id="PJZ74066.1"/>
    </source>
</evidence>
<proteinExistence type="inferred from homology"/>
<dbReference type="CDD" id="cd00419">
    <property type="entry name" value="Ferrochelatase_C"/>
    <property type="match status" value="1"/>
</dbReference>
<dbReference type="GO" id="GO:0004325">
    <property type="term" value="F:ferrochelatase activity"/>
    <property type="evidence" value="ECO:0007669"/>
    <property type="project" value="UniProtKB-UniRule"/>
</dbReference>
<keyword evidence="11" id="KW-1185">Reference proteome</keyword>
<dbReference type="OrthoDB" id="9809741at2"/>
<evidence type="ECO:0000256" key="2">
    <source>
        <dbReference type="ARBA" id="ARBA00023004"/>
    </source>
</evidence>
<comment type="catalytic activity">
    <reaction evidence="7 8">
        <text>heme b + 2 H(+) = protoporphyrin IX + Fe(2+)</text>
        <dbReference type="Rhea" id="RHEA:22584"/>
        <dbReference type="ChEBI" id="CHEBI:15378"/>
        <dbReference type="ChEBI" id="CHEBI:29033"/>
        <dbReference type="ChEBI" id="CHEBI:57306"/>
        <dbReference type="ChEBI" id="CHEBI:60344"/>
        <dbReference type="EC" id="4.98.1.1"/>
    </reaction>
</comment>
<dbReference type="SUPFAM" id="SSF53800">
    <property type="entry name" value="Chelatase"/>
    <property type="match status" value="1"/>
</dbReference>
<dbReference type="Gene3D" id="3.40.50.1400">
    <property type="match status" value="2"/>
</dbReference>
<dbReference type="GO" id="GO:0046872">
    <property type="term" value="F:metal ion binding"/>
    <property type="evidence" value="ECO:0007669"/>
    <property type="project" value="UniProtKB-KW"/>
</dbReference>
<dbReference type="InterPro" id="IPR019772">
    <property type="entry name" value="Ferrochelatase_AS"/>
</dbReference>
<evidence type="ECO:0000256" key="8">
    <source>
        <dbReference type="RuleBase" id="RU000607"/>
    </source>
</evidence>
<keyword evidence="5 7" id="KW-0627">Porphyrin biosynthesis</keyword>
<comment type="pathway">
    <text evidence="7 8">Porphyrin-containing compound metabolism; protoheme biosynthesis; protoheme from protoporphyrin-IX: step 1/1.</text>
</comment>
<dbReference type="GO" id="GO:0005737">
    <property type="term" value="C:cytoplasm"/>
    <property type="evidence" value="ECO:0007669"/>
    <property type="project" value="UniProtKB-SubCell"/>
</dbReference>
<dbReference type="HAMAP" id="MF_00323">
    <property type="entry name" value="Ferrochelatase"/>
    <property type="match status" value="1"/>
</dbReference>
<evidence type="ECO:0000256" key="5">
    <source>
        <dbReference type="ARBA" id="ARBA00023244"/>
    </source>
</evidence>
<dbReference type="UniPathway" id="UPA00252">
    <property type="reaction ID" value="UER00325"/>
</dbReference>
<keyword evidence="7 8" id="KW-0963">Cytoplasm</keyword>
<evidence type="ECO:0000256" key="3">
    <source>
        <dbReference type="ARBA" id="ARBA00023133"/>
    </source>
</evidence>
<comment type="function">
    <text evidence="7 8">Catalyzes the ferrous insertion into protoporphyrin IX.</text>
</comment>
<evidence type="ECO:0000256" key="7">
    <source>
        <dbReference type="HAMAP-Rule" id="MF_00323"/>
    </source>
</evidence>
<evidence type="ECO:0000313" key="12">
    <source>
        <dbReference type="Proteomes" id="UP000231990"/>
    </source>
</evidence>
<dbReference type="PANTHER" id="PTHR11108">
    <property type="entry name" value="FERROCHELATASE"/>
    <property type="match status" value="1"/>
</dbReference>
<evidence type="ECO:0000256" key="6">
    <source>
        <dbReference type="ARBA" id="ARBA00024536"/>
    </source>
</evidence>
<dbReference type="Pfam" id="PF00762">
    <property type="entry name" value="Ferrochelatase"/>
    <property type="match status" value="1"/>
</dbReference>
<reference evidence="11 12" key="1">
    <citation type="submission" date="2017-07" db="EMBL/GenBank/DDBJ databases">
        <title>Leptospira spp. isolated from tropical soils.</title>
        <authorList>
            <person name="Thibeaux R."/>
            <person name="Iraola G."/>
            <person name="Ferres I."/>
            <person name="Bierque E."/>
            <person name="Girault D."/>
            <person name="Soupe-Gilbert M.-E."/>
            <person name="Picardeau M."/>
            <person name="Goarant C."/>
        </authorList>
    </citation>
    <scope>NUCLEOTIDE SEQUENCE [LARGE SCALE GENOMIC DNA]</scope>
    <source>
        <strain evidence="10 12">FH1-B-B1</strain>
        <strain evidence="9 11">FH1-B-C1</strain>
    </source>
</reference>
<gene>
    <name evidence="7 10" type="primary">hemH</name>
    <name evidence="9" type="ORF">CH360_04275</name>
    <name evidence="10" type="ORF">CH373_07415</name>
</gene>
<organism evidence="10 12">
    <name type="scientific">Leptospira perolatii</name>
    <dbReference type="NCBI Taxonomy" id="2023191"/>
    <lineage>
        <taxon>Bacteria</taxon>
        <taxon>Pseudomonadati</taxon>
        <taxon>Spirochaetota</taxon>
        <taxon>Spirochaetia</taxon>
        <taxon>Leptospirales</taxon>
        <taxon>Leptospiraceae</taxon>
        <taxon>Leptospira</taxon>
    </lineage>
</organism>